<organism evidence="1 2">
    <name type="scientific">Russula earlei</name>
    <dbReference type="NCBI Taxonomy" id="71964"/>
    <lineage>
        <taxon>Eukaryota</taxon>
        <taxon>Fungi</taxon>
        <taxon>Dikarya</taxon>
        <taxon>Basidiomycota</taxon>
        <taxon>Agaricomycotina</taxon>
        <taxon>Agaricomycetes</taxon>
        <taxon>Russulales</taxon>
        <taxon>Russulaceae</taxon>
        <taxon>Russula</taxon>
    </lineage>
</organism>
<reference evidence="1" key="1">
    <citation type="submission" date="2021-03" db="EMBL/GenBank/DDBJ databases">
        <title>Evolutionary priming and transition to the ectomycorrhizal habit in an iconic lineage of mushroom-forming fungi: is preadaptation a requirement?</title>
        <authorList>
            <consortium name="DOE Joint Genome Institute"/>
            <person name="Looney B.P."/>
            <person name="Miyauchi S."/>
            <person name="Morin E."/>
            <person name="Drula E."/>
            <person name="Courty P.E."/>
            <person name="Chicoki N."/>
            <person name="Fauchery L."/>
            <person name="Kohler A."/>
            <person name="Kuo A."/>
            <person name="LaButti K."/>
            <person name="Pangilinan J."/>
            <person name="Lipzen A."/>
            <person name="Riley R."/>
            <person name="Andreopoulos W."/>
            <person name="He G."/>
            <person name="Johnson J."/>
            <person name="Barry K.W."/>
            <person name="Grigoriev I.V."/>
            <person name="Nagy L."/>
            <person name="Hibbett D."/>
            <person name="Henrissat B."/>
            <person name="Matheny P.B."/>
            <person name="Labbe J."/>
            <person name="Martin A.F."/>
        </authorList>
    </citation>
    <scope>NUCLEOTIDE SEQUENCE</scope>
    <source>
        <strain evidence="1">BPL698</strain>
    </source>
</reference>
<comment type="caution">
    <text evidence="1">The sequence shown here is derived from an EMBL/GenBank/DDBJ whole genome shotgun (WGS) entry which is preliminary data.</text>
</comment>
<evidence type="ECO:0000313" key="1">
    <source>
        <dbReference type="EMBL" id="KAI9510468.1"/>
    </source>
</evidence>
<dbReference type="EMBL" id="JAGFNK010000042">
    <property type="protein sequence ID" value="KAI9510468.1"/>
    <property type="molecule type" value="Genomic_DNA"/>
</dbReference>
<gene>
    <name evidence="1" type="ORF">F5148DRAFT_582595</name>
</gene>
<evidence type="ECO:0000313" key="2">
    <source>
        <dbReference type="Proteomes" id="UP001207468"/>
    </source>
</evidence>
<sequence>MLLLCLSIVVSIVVIPPFGWASLSLQTRPIFGQWEPPDGANILRSLPSSSFPTNALSDRGSAPPTSSRLGLSRRPRACPAASGEIRLFREHCA</sequence>
<keyword evidence="2" id="KW-1185">Reference proteome</keyword>
<dbReference type="Proteomes" id="UP001207468">
    <property type="component" value="Unassembled WGS sequence"/>
</dbReference>
<proteinExistence type="predicted"/>
<accession>A0ACC0UFG7</accession>
<name>A0ACC0UFG7_9AGAM</name>
<protein>
    <submittedName>
        <fullName evidence="1">Uncharacterized protein</fullName>
    </submittedName>
</protein>